<accession>A0A6G1CTP4</accession>
<dbReference type="EMBL" id="SPHZ02000008">
    <property type="protein sequence ID" value="KAF0904025.1"/>
    <property type="molecule type" value="Genomic_DNA"/>
</dbReference>
<gene>
    <name evidence="2" type="ORF">E2562_030721</name>
</gene>
<dbReference type="Gene3D" id="1.50.10.20">
    <property type="match status" value="1"/>
</dbReference>
<reference evidence="2 3" key="1">
    <citation type="submission" date="2019-11" db="EMBL/GenBank/DDBJ databases">
        <title>Whole genome sequence of Oryza granulata.</title>
        <authorList>
            <person name="Li W."/>
        </authorList>
    </citation>
    <scope>NUCLEOTIDE SEQUENCE [LARGE SCALE GENOMIC DNA]</scope>
    <source>
        <strain evidence="3">cv. Menghai</strain>
        <tissue evidence="2">Leaf</tissue>
    </source>
</reference>
<protein>
    <recommendedName>
        <fullName evidence="4">Secreted protein</fullName>
    </recommendedName>
</protein>
<organism evidence="2 3">
    <name type="scientific">Oryza meyeriana var. granulata</name>
    <dbReference type="NCBI Taxonomy" id="110450"/>
    <lineage>
        <taxon>Eukaryota</taxon>
        <taxon>Viridiplantae</taxon>
        <taxon>Streptophyta</taxon>
        <taxon>Embryophyta</taxon>
        <taxon>Tracheophyta</taxon>
        <taxon>Spermatophyta</taxon>
        <taxon>Magnoliopsida</taxon>
        <taxon>Liliopsida</taxon>
        <taxon>Poales</taxon>
        <taxon>Poaceae</taxon>
        <taxon>BOP clade</taxon>
        <taxon>Oryzoideae</taxon>
        <taxon>Oryzeae</taxon>
        <taxon>Oryzinae</taxon>
        <taxon>Oryza</taxon>
        <taxon>Oryza meyeriana</taxon>
    </lineage>
</organism>
<feature type="chain" id="PRO_5026256060" description="Secreted protein" evidence="1">
    <location>
        <begin position="23"/>
        <end position="99"/>
    </location>
</feature>
<sequence length="99" mass="11267">MPLPLAARANTLLLLLPAVSLGRSHHVGHLKPDHQTDLLCCKCCMPTVTRALWLQIRYNAFKLHLPRIHDYLWVAEDGMTTKALLELRKCPRHQLGEVP</sequence>
<evidence type="ECO:0000313" key="2">
    <source>
        <dbReference type="EMBL" id="KAF0904025.1"/>
    </source>
</evidence>
<name>A0A6G1CTP4_9ORYZ</name>
<evidence type="ECO:0000313" key="3">
    <source>
        <dbReference type="Proteomes" id="UP000479710"/>
    </source>
</evidence>
<dbReference type="OrthoDB" id="1710730at2759"/>
<comment type="caution">
    <text evidence="2">The sequence shown here is derived from an EMBL/GenBank/DDBJ whole genome shotgun (WGS) entry which is preliminary data.</text>
</comment>
<evidence type="ECO:0008006" key="4">
    <source>
        <dbReference type="Google" id="ProtNLM"/>
    </source>
</evidence>
<keyword evidence="3" id="KW-1185">Reference proteome</keyword>
<dbReference type="Proteomes" id="UP000479710">
    <property type="component" value="Unassembled WGS sequence"/>
</dbReference>
<keyword evidence="1" id="KW-0732">Signal</keyword>
<dbReference type="AlphaFoldDB" id="A0A6G1CTP4"/>
<evidence type="ECO:0000256" key="1">
    <source>
        <dbReference type="SAM" id="SignalP"/>
    </source>
</evidence>
<feature type="signal peptide" evidence="1">
    <location>
        <begin position="1"/>
        <end position="22"/>
    </location>
</feature>
<proteinExistence type="predicted"/>